<dbReference type="AlphaFoldDB" id="A0A8H9HZ97"/>
<evidence type="ECO:0000313" key="2">
    <source>
        <dbReference type="Proteomes" id="UP000610124"/>
    </source>
</evidence>
<evidence type="ECO:0000313" key="1">
    <source>
        <dbReference type="EMBL" id="GGV05696.1"/>
    </source>
</evidence>
<name>A0A8H9HZ97_KITAU</name>
<dbReference type="Proteomes" id="UP000610124">
    <property type="component" value="Unassembled WGS sequence"/>
</dbReference>
<proteinExistence type="predicted"/>
<comment type="caution">
    <text evidence="1">The sequence shown here is derived from an EMBL/GenBank/DDBJ whole genome shotgun (WGS) entry which is preliminary data.</text>
</comment>
<organism evidence="1 2">
    <name type="scientific">Kitasatospora aureofaciens</name>
    <name type="common">Streptomyces aureofaciens</name>
    <dbReference type="NCBI Taxonomy" id="1894"/>
    <lineage>
        <taxon>Bacteria</taxon>
        <taxon>Bacillati</taxon>
        <taxon>Actinomycetota</taxon>
        <taxon>Actinomycetes</taxon>
        <taxon>Kitasatosporales</taxon>
        <taxon>Streptomycetaceae</taxon>
        <taxon>Kitasatospora</taxon>
    </lineage>
</organism>
<dbReference type="EMBL" id="BMUB01000037">
    <property type="protein sequence ID" value="GGV05696.1"/>
    <property type="molecule type" value="Genomic_DNA"/>
</dbReference>
<accession>A0A8H9HZ97</accession>
<gene>
    <name evidence="1" type="ORF">GCM10010502_70730</name>
</gene>
<reference evidence="1" key="1">
    <citation type="journal article" date="2014" name="Int. J. Syst. Evol. Microbiol.">
        <title>Complete genome sequence of Corynebacterium casei LMG S-19264T (=DSM 44701T), isolated from a smear-ripened cheese.</title>
        <authorList>
            <consortium name="US DOE Joint Genome Institute (JGI-PGF)"/>
            <person name="Walter F."/>
            <person name="Albersmeier A."/>
            <person name="Kalinowski J."/>
            <person name="Ruckert C."/>
        </authorList>
    </citation>
    <scope>NUCLEOTIDE SEQUENCE</scope>
    <source>
        <strain evidence="1">JCM 4434</strain>
    </source>
</reference>
<sequence length="42" mass="4808">MATLRNLAINTLRAARRRNITTGIRHASYEPFIRPLDLLGIM</sequence>
<reference evidence="1" key="2">
    <citation type="submission" date="2020-09" db="EMBL/GenBank/DDBJ databases">
        <authorList>
            <person name="Sun Q."/>
            <person name="Ohkuma M."/>
        </authorList>
    </citation>
    <scope>NUCLEOTIDE SEQUENCE</scope>
    <source>
        <strain evidence="1">JCM 4434</strain>
    </source>
</reference>
<protein>
    <submittedName>
        <fullName evidence="1">Uncharacterized protein</fullName>
    </submittedName>
</protein>